<dbReference type="Proteomes" id="UP000784294">
    <property type="component" value="Unassembled WGS sequence"/>
</dbReference>
<evidence type="ECO:0000313" key="1">
    <source>
        <dbReference type="EMBL" id="VEL10060.1"/>
    </source>
</evidence>
<sequence length="190" mass="20876">MPSESSTRSHRGRRTVSRCLLCTIQQTKVQDNPPSVSDESNLRIPSTRLLKRNDRLEISNIESSKTCRLFMVRGERLTEGHLLELPALLSSLRTRGSFCLVVYSAVPLNDPESSDLTSSSVSPCDPGAKSGCGDSFAGGNVKLDYAEPSPSGSCSDCIQPIKRVWLWHGRLSPLVSQNVGRFILNQLTAW</sequence>
<comment type="caution">
    <text evidence="1">The sequence shown here is derived from an EMBL/GenBank/DDBJ whole genome shotgun (WGS) entry which is preliminary data.</text>
</comment>
<proteinExistence type="predicted"/>
<reference evidence="1" key="1">
    <citation type="submission" date="2018-11" db="EMBL/GenBank/DDBJ databases">
        <authorList>
            <consortium name="Pathogen Informatics"/>
        </authorList>
    </citation>
    <scope>NUCLEOTIDE SEQUENCE</scope>
</reference>
<keyword evidence="2" id="KW-1185">Reference proteome</keyword>
<organism evidence="1 2">
    <name type="scientific">Protopolystoma xenopodis</name>
    <dbReference type="NCBI Taxonomy" id="117903"/>
    <lineage>
        <taxon>Eukaryota</taxon>
        <taxon>Metazoa</taxon>
        <taxon>Spiralia</taxon>
        <taxon>Lophotrochozoa</taxon>
        <taxon>Platyhelminthes</taxon>
        <taxon>Monogenea</taxon>
        <taxon>Polyopisthocotylea</taxon>
        <taxon>Polystomatidea</taxon>
        <taxon>Polystomatidae</taxon>
        <taxon>Protopolystoma</taxon>
    </lineage>
</organism>
<gene>
    <name evidence="1" type="ORF">PXEA_LOCUS3500</name>
</gene>
<evidence type="ECO:0000313" key="2">
    <source>
        <dbReference type="Proteomes" id="UP000784294"/>
    </source>
</evidence>
<dbReference type="AlphaFoldDB" id="A0A448WEU8"/>
<dbReference type="EMBL" id="CAAALY010007922">
    <property type="protein sequence ID" value="VEL10060.1"/>
    <property type="molecule type" value="Genomic_DNA"/>
</dbReference>
<protein>
    <submittedName>
        <fullName evidence="1">Uncharacterized protein</fullName>
    </submittedName>
</protein>
<accession>A0A448WEU8</accession>
<name>A0A448WEU8_9PLAT</name>